<evidence type="ECO:0000313" key="1">
    <source>
        <dbReference type="EMBL" id="ACU58314.1"/>
    </source>
</evidence>
<gene>
    <name evidence="1" type="ordered locus">Cpin_0816</name>
</gene>
<organism evidence="1 2">
    <name type="scientific">Chitinophaga pinensis (strain ATCC 43595 / DSM 2588 / LMG 13176 / NBRC 15968 / NCIMB 11800 / UQM 2034)</name>
    <dbReference type="NCBI Taxonomy" id="485918"/>
    <lineage>
        <taxon>Bacteria</taxon>
        <taxon>Pseudomonadati</taxon>
        <taxon>Bacteroidota</taxon>
        <taxon>Chitinophagia</taxon>
        <taxon>Chitinophagales</taxon>
        <taxon>Chitinophagaceae</taxon>
        <taxon>Chitinophaga</taxon>
    </lineage>
</organism>
<dbReference type="AlphaFoldDB" id="A0A979FZZ6"/>
<dbReference type="Proteomes" id="UP000002215">
    <property type="component" value="Chromosome"/>
</dbReference>
<reference evidence="2" key="1">
    <citation type="submission" date="2009-08" db="EMBL/GenBank/DDBJ databases">
        <title>The complete genome of Chitinophaga pinensis DSM 2588.</title>
        <authorList>
            <consortium name="US DOE Joint Genome Institute (JGI-PGF)"/>
            <person name="Lucas S."/>
            <person name="Copeland A."/>
            <person name="Lapidus A."/>
            <person name="Glavina del Rio T."/>
            <person name="Dalin E."/>
            <person name="Tice H."/>
            <person name="Bruce D."/>
            <person name="Goodwin L."/>
            <person name="Pitluck S."/>
            <person name="Kyrpides N."/>
            <person name="Mavromatis K."/>
            <person name="Ivanova N."/>
            <person name="Mikhailova N."/>
            <person name="Sims D."/>
            <person name="Meinche L."/>
            <person name="Brettin T."/>
            <person name="Detter J.C."/>
            <person name="Han C."/>
            <person name="Larimer F."/>
            <person name="Land M."/>
            <person name="Hauser L."/>
            <person name="Markowitz V."/>
            <person name="Cheng J.-F."/>
            <person name="Hugenholtz P."/>
            <person name="Woyke T."/>
            <person name="Wu D."/>
            <person name="Spring S."/>
            <person name="Klenk H.-P."/>
            <person name="Eisen J.A."/>
        </authorList>
    </citation>
    <scope>NUCLEOTIDE SEQUENCE [LARGE SCALE GENOMIC DNA]</scope>
    <source>
        <strain evidence="2">ATCC 43595 / DSM 2588 / LMG 13176 / NBRC 15968 / NCIMB 11800 / UQM 2034</strain>
    </source>
</reference>
<sequence length="48" mass="5579">MEFGRGLMNVVVNIALNWLTSKEKGKNIAVLPFEYCYSWLSYTPRLQP</sequence>
<reference evidence="1 2" key="2">
    <citation type="journal article" date="2010" name="Stand. Genomic Sci.">
        <title>Complete genome sequence of Chitinophaga pinensis type strain (UQM 2034).</title>
        <authorList>
            <person name="Glavina Del Rio T."/>
            <person name="Abt B."/>
            <person name="Spring S."/>
            <person name="Lapidus A."/>
            <person name="Nolan M."/>
            <person name="Tice H."/>
            <person name="Copeland A."/>
            <person name="Cheng J.F."/>
            <person name="Chen F."/>
            <person name="Bruce D."/>
            <person name="Goodwin L."/>
            <person name="Pitluck S."/>
            <person name="Ivanova N."/>
            <person name="Mavromatis K."/>
            <person name="Mikhailova N."/>
            <person name="Pati A."/>
            <person name="Chen A."/>
            <person name="Palaniappan K."/>
            <person name="Land M."/>
            <person name="Hauser L."/>
            <person name="Chang Y.J."/>
            <person name="Jeffries C.D."/>
            <person name="Chain P."/>
            <person name="Saunders E."/>
            <person name="Detter J.C."/>
            <person name="Brettin T."/>
            <person name="Rohde M."/>
            <person name="Goker M."/>
            <person name="Bristow J."/>
            <person name="Eisen J.A."/>
            <person name="Markowitz V."/>
            <person name="Hugenholtz P."/>
            <person name="Kyrpides N.C."/>
            <person name="Klenk H.P."/>
            <person name="Lucas S."/>
        </authorList>
    </citation>
    <scope>NUCLEOTIDE SEQUENCE [LARGE SCALE GENOMIC DNA]</scope>
    <source>
        <strain evidence="2">ATCC 43595 / DSM 2588 / LMG 13176 / NBRC 15968 / NCIMB 11800 / UQM 2034</strain>
    </source>
</reference>
<dbReference type="KEGG" id="cpi:Cpin_0816"/>
<evidence type="ECO:0000313" key="2">
    <source>
        <dbReference type="Proteomes" id="UP000002215"/>
    </source>
</evidence>
<protein>
    <submittedName>
        <fullName evidence="1">Uncharacterized protein</fullName>
    </submittedName>
</protein>
<accession>A0A979FZZ6</accession>
<name>A0A979FZZ6_CHIPD</name>
<proteinExistence type="predicted"/>
<dbReference type="EMBL" id="CP001699">
    <property type="protein sequence ID" value="ACU58314.1"/>
    <property type="molecule type" value="Genomic_DNA"/>
</dbReference>